<feature type="compositionally biased region" description="Acidic residues" evidence="1">
    <location>
        <begin position="551"/>
        <end position="584"/>
    </location>
</feature>
<comment type="caution">
    <text evidence="2">The sequence shown here is derived from an EMBL/GenBank/DDBJ whole genome shotgun (WGS) entry which is preliminary data.</text>
</comment>
<feature type="compositionally biased region" description="Polar residues" evidence="1">
    <location>
        <begin position="474"/>
        <end position="513"/>
    </location>
</feature>
<reference evidence="2" key="2">
    <citation type="submission" date="2023-06" db="EMBL/GenBank/DDBJ databases">
        <authorList>
            <consortium name="Lawrence Berkeley National Laboratory"/>
            <person name="Mondo S.J."/>
            <person name="Hensen N."/>
            <person name="Bonometti L."/>
            <person name="Westerberg I."/>
            <person name="Brannstrom I.O."/>
            <person name="Guillou S."/>
            <person name="Cros-Aarteil S."/>
            <person name="Calhoun S."/>
            <person name="Haridas S."/>
            <person name="Kuo A."/>
            <person name="Pangilinan J."/>
            <person name="Riley R."/>
            <person name="Labutti K."/>
            <person name="Andreopoulos B."/>
            <person name="Lipzen A."/>
            <person name="Chen C."/>
            <person name="Yanf M."/>
            <person name="Daum C."/>
            <person name="Ng V."/>
            <person name="Clum A."/>
            <person name="Steindorff A."/>
            <person name="Ohm R."/>
            <person name="Martin F."/>
            <person name="Silar P."/>
            <person name="Natvig D."/>
            <person name="Lalanne C."/>
            <person name="Gautier V."/>
            <person name="Ament-Velasquez S.L."/>
            <person name="Kruys A."/>
            <person name="Hutchinson M.I."/>
            <person name="Powell A.J."/>
            <person name="Barry K."/>
            <person name="Miller A.N."/>
            <person name="Grigoriev I.V."/>
            <person name="Debuchy R."/>
            <person name="Gladieux P."/>
            <person name="Thoren M.H."/>
            <person name="Johannesson H."/>
        </authorList>
    </citation>
    <scope>NUCLEOTIDE SEQUENCE</scope>
    <source>
        <strain evidence="2">CBS 333.67</strain>
    </source>
</reference>
<feature type="region of interest" description="Disordered" evidence="1">
    <location>
        <begin position="67"/>
        <end position="122"/>
    </location>
</feature>
<accession>A0AAJ0GP50</accession>
<gene>
    <name evidence="2" type="ORF">B0T15DRAFT_279472</name>
</gene>
<feature type="compositionally biased region" description="Low complexity" evidence="1">
    <location>
        <begin position="516"/>
        <end position="533"/>
    </location>
</feature>
<dbReference type="AlphaFoldDB" id="A0AAJ0GP50"/>
<organism evidence="2 3">
    <name type="scientific">Chaetomium strumarium</name>
    <dbReference type="NCBI Taxonomy" id="1170767"/>
    <lineage>
        <taxon>Eukaryota</taxon>
        <taxon>Fungi</taxon>
        <taxon>Dikarya</taxon>
        <taxon>Ascomycota</taxon>
        <taxon>Pezizomycotina</taxon>
        <taxon>Sordariomycetes</taxon>
        <taxon>Sordariomycetidae</taxon>
        <taxon>Sordariales</taxon>
        <taxon>Chaetomiaceae</taxon>
        <taxon>Chaetomium</taxon>
    </lineage>
</organism>
<protein>
    <submittedName>
        <fullName evidence="2">Uncharacterized protein</fullName>
    </submittedName>
</protein>
<name>A0AAJ0GP50_9PEZI</name>
<dbReference type="GeneID" id="87882388"/>
<dbReference type="Proteomes" id="UP001273166">
    <property type="component" value="Unassembled WGS sequence"/>
</dbReference>
<evidence type="ECO:0000256" key="1">
    <source>
        <dbReference type="SAM" id="MobiDB-lite"/>
    </source>
</evidence>
<dbReference type="EMBL" id="JAUDZG010000006">
    <property type="protein sequence ID" value="KAK3303568.1"/>
    <property type="molecule type" value="Genomic_DNA"/>
</dbReference>
<sequence>MEETTNRPEGANMTKAVKDKTCPYCQQAFTSSSLGRHLDLYIREKNPKAPDGVHDVEAIRKIRQNITRRQPKGSVARRAASASLSGAHTTCSRRSPGNTESPAASSPLTHTSGTPALGMTPRSYPFNTSWDASGVNNDLTASEGGVSGCFNADGAGRGPKLRLPQHPVNRQTLKQQLELRHQVQEAQDTSRAAELALRELLGSLRAAKQKLDTGSMPFDFDPFSLDFPALTLQCLQPPPTLFASTQHATLTSWSILPPGQSQLEALHAYFQEEFRRWKIACVSATTAVTEGPAYARPLNLAVTDRETEARKAEAAAEKMEKHVYDHLNAAYAIWNGLAQEQREQLWRLELARGVGRKQKEVSKLKEGQHLLKQEIATLKTQIEQLTCLQQPREFNLAPPSTVYVGEKVLSLMLEEGLTDGKHPVGLDLADRHTDLSTLVSSVIDRWKTVIVSSRSATSGLEAQRPLNAGILGESSPSSLRQQNHGIHQSRQQYPSTTIPQGTTYPASAPSAITSFPPHAMSIPAAPSIAPSMSTQTGEGEDEDMSGQLGESDAEGDPDPDPAPDSDAEGDTDADADADMDDDPGEYVNQQLQPAQHQFQLAVPMQAQQIGQLQVLRTRPQAGGSRRSTSDGGMAGHGGLDQGQIHGHDRTPSWT</sequence>
<keyword evidence="3" id="KW-1185">Reference proteome</keyword>
<dbReference type="RefSeq" id="XP_062719348.1">
    <property type="nucleotide sequence ID" value="XM_062863559.1"/>
</dbReference>
<feature type="compositionally biased region" description="Polar residues" evidence="1">
    <location>
        <begin position="88"/>
        <end position="114"/>
    </location>
</feature>
<feature type="compositionally biased region" description="Low complexity" evidence="1">
    <location>
        <begin position="73"/>
        <end position="87"/>
    </location>
</feature>
<reference evidence="2" key="1">
    <citation type="journal article" date="2023" name="Mol. Phylogenet. Evol.">
        <title>Genome-scale phylogeny and comparative genomics of the fungal order Sordariales.</title>
        <authorList>
            <person name="Hensen N."/>
            <person name="Bonometti L."/>
            <person name="Westerberg I."/>
            <person name="Brannstrom I.O."/>
            <person name="Guillou S."/>
            <person name="Cros-Aarteil S."/>
            <person name="Calhoun S."/>
            <person name="Haridas S."/>
            <person name="Kuo A."/>
            <person name="Mondo S."/>
            <person name="Pangilinan J."/>
            <person name="Riley R."/>
            <person name="LaButti K."/>
            <person name="Andreopoulos B."/>
            <person name="Lipzen A."/>
            <person name="Chen C."/>
            <person name="Yan M."/>
            <person name="Daum C."/>
            <person name="Ng V."/>
            <person name="Clum A."/>
            <person name="Steindorff A."/>
            <person name="Ohm R.A."/>
            <person name="Martin F."/>
            <person name="Silar P."/>
            <person name="Natvig D.O."/>
            <person name="Lalanne C."/>
            <person name="Gautier V."/>
            <person name="Ament-Velasquez S.L."/>
            <person name="Kruys A."/>
            <person name="Hutchinson M.I."/>
            <person name="Powell A.J."/>
            <person name="Barry K."/>
            <person name="Miller A.N."/>
            <person name="Grigoriev I.V."/>
            <person name="Debuchy R."/>
            <person name="Gladieux P."/>
            <person name="Hiltunen Thoren M."/>
            <person name="Johannesson H."/>
        </authorList>
    </citation>
    <scope>NUCLEOTIDE SEQUENCE</scope>
    <source>
        <strain evidence="2">CBS 333.67</strain>
    </source>
</reference>
<evidence type="ECO:0000313" key="2">
    <source>
        <dbReference type="EMBL" id="KAK3303568.1"/>
    </source>
</evidence>
<feature type="compositionally biased region" description="Basic and acidic residues" evidence="1">
    <location>
        <begin position="645"/>
        <end position="654"/>
    </location>
</feature>
<evidence type="ECO:0000313" key="3">
    <source>
        <dbReference type="Proteomes" id="UP001273166"/>
    </source>
</evidence>
<feature type="region of interest" description="Disordered" evidence="1">
    <location>
        <begin position="468"/>
        <end position="594"/>
    </location>
</feature>
<feature type="region of interest" description="Disordered" evidence="1">
    <location>
        <begin position="611"/>
        <end position="654"/>
    </location>
</feature>
<proteinExistence type="predicted"/>